<dbReference type="AlphaFoldDB" id="A0A918F8F0"/>
<protein>
    <submittedName>
        <fullName evidence="2">Uncharacterized protein</fullName>
    </submittedName>
</protein>
<accession>A0A918F8F0</accession>
<keyword evidence="3" id="KW-1185">Reference proteome</keyword>
<proteinExistence type="predicted"/>
<dbReference type="RefSeq" id="WP_189091343.1">
    <property type="nucleotide sequence ID" value="NZ_BMQL01000018.1"/>
</dbReference>
<reference evidence="2" key="2">
    <citation type="submission" date="2020-09" db="EMBL/GenBank/DDBJ databases">
        <authorList>
            <person name="Sun Q."/>
            <person name="Ohkuma M."/>
        </authorList>
    </citation>
    <scope>NUCLEOTIDE SEQUENCE</scope>
    <source>
        <strain evidence="2">JCM 31311</strain>
    </source>
</reference>
<feature type="compositionally biased region" description="Basic and acidic residues" evidence="1">
    <location>
        <begin position="13"/>
        <end position="22"/>
    </location>
</feature>
<dbReference type="Proteomes" id="UP000603865">
    <property type="component" value="Unassembled WGS sequence"/>
</dbReference>
<name>A0A918F8F0_9DEIO</name>
<gene>
    <name evidence="2" type="ORF">GCM10008957_30100</name>
</gene>
<evidence type="ECO:0000256" key="1">
    <source>
        <dbReference type="SAM" id="MobiDB-lite"/>
    </source>
</evidence>
<evidence type="ECO:0000313" key="2">
    <source>
        <dbReference type="EMBL" id="GGR15340.1"/>
    </source>
</evidence>
<evidence type="ECO:0000313" key="3">
    <source>
        <dbReference type="Proteomes" id="UP000603865"/>
    </source>
</evidence>
<feature type="compositionally biased region" description="Gly residues" evidence="1">
    <location>
        <begin position="1"/>
        <end position="10"/>
    </location>
</feature>
<dbReference type="EMBL" id="BMQL01000018">
    <property type="protein sequence ID" value="GGR15340.1"/>
    <property type="molecule type" value="Genomic_DNA"/>
</dbReference>
<feature type="region of interest" description="Disordered" evidence="1">
    <location>
        <begin position="1"/>
        <end position="30"/>
    </location>
</feature>
<comment type="caution">
    <text evidence="2">The sequence shown here is derived from an EMBL/GenBank/DDBJ whole genome shotgun (WGS) entry which is preliminary data.</text>
</comment>
<sequence>MVLLQWGGGTWRATDRPVRGDRWNSPGPQDGRCVLAEVAVSGALEAVQQQGGMTQG</sequence>
<reference evidence="2" key="1">
    <citation type="journal article" date="2014" name="Int. J. Syst. Evol. Microbiol.">
        <title>Complete genome sequence of Corynebacterium casei LMG S-19264T (=DSM 44701T), isolated from a smear-ripened cheese.</title>
        <authorList>
            <consortium name="US DOE Joint Genome Institute (JGI-PGF)"/>
            <person name="Walter F."/>
            <person name="Albersmeier A."/>
            <person name="Kalinowski J."/>
            <person name="Ruckert C."/>
        </authorList>
    </citation>
    <scope>NUCLEOTIDE SEQUENCE</scope>
    <source>
        <strain evidence="2">JCM 31311</strain>
    </source>
</reference>
<organism evidence="2 3">
    <name type="scientific">Deinococcus ruber</name>
    <dbReference type="NCBI Taxonomy" id="1848197"/>
    <lineage>
        <taxon>Bacteria</taxon>
        <taxon>Thermotogati</taxon>
        <taxon>Deinococcota</taxon>
        <taxon>Deinococci</taxon>
        <taxon>Deinococcales</taxon>
        <taxon>Deinococcaceae</taxon>
        <taxon>Deinococcus</taxon>
    </lineage>
</organism>